<protein>
    <submittedName>
        <fullName evidence="2">Uncharacterized protein</fullName>
    </submittedName>
</protein>
<keyword evidence="3" id="KW-1185">Reference proteome</keyword>
<keyword evidence="1" id="KW-0732">Signal</keyword>
<reference evidence="2 3" key="1">
    <citation type="submission" date="2019-11" db="EMBL/GenBank/DDBJ databases">
        <title>Lactobacillus sp. nov. CRM56-3, isolated from fermented tea leaves.</title>
        <authorList>
            <person name="Phuengjayaem S."/>
            <person name="Tanasupawat S."/>
        </authorList>
    </citation>
    <scope>NUCLEOTIDE SEQUENCE [LARGE SCALE GENOMIC DNA]</scope>
    <source>
        <strain evidence="2 3">CRM56-3</strain>
    </source>
</reference>
<gene>
    <name evidence="2" type="ORF">GM612_02215</name>
</gene>
<dbReference type="RefSeq" id="WP_155430755.1">
    <property type="nucleotide sequence ID" value="NZ_WNJO01000002.1"/>
</dbReference>
<dbReference type="Proteomes" id="UP000466388">
    <property type="component" value="Unassembled WGS sequence"/>
</dbReference>
<accession>A0A7X2XTQ0</accession>
<name>A0A7X2XTQ0_9LACO</name>
<feature type="signal peptide" evidence="1">
    <location>
        <begin position="1"/>
        <end position="22"/>
    </location>
</feature>
<organism evidence="2 3">
    <name type="scientific">Secundilactobacillus folii</name>
    <dbReference type="NCBI Taxonomy" id="2678357"/>
    <lineage>
        <taxon>Bacteria</taxon>
        <taxon>Bacillati</taxon>
        <taxon>Bacillota</taxon>
        <taxon>Bacilli</taxon>
        <taxon>Lactobacillales</taxon>
        <taxon>Lactobacillaceae</taxon>
        <taxon>Secundilactobacillus</taxon>
    </lineage>
</organism>
<feature type="chain" id="PRO_5038744801" evidence="1">
    <location>
        <begin position="23"/>
        <end position="139"/>
    </location>
</feature>
<dbReference type="AlphaFoldDB" id="A0A7X2XTQ0"/>
<sequence length="139" mass="15984">MMKKVIAPALFSLAFIMPLGTAANTASAKTTYLPRSIRSHVFYRTTDGTQGGYHDKTIFKGNRMTVKSYGHYYHWNLTGLKRHSKTIYYGRLHYSKKSSQLIKIKIYSSKHFDFIPKHTYGLTGNYKGTEDFGAIIFKR</sequence>
<evidence type="ECO:0000313" key="3">
    <source>
        <dbReference type="Proteomes" id="UP000466388"/>
    </source>
</evidence>
<evidence type="ECO:0000256" key="1">
    <source>
        <dbReference type="SAM" id="SignalP"/>
    </source>
</evidence>
<evidence type="ECO:0000313" key="2">
    <source>
        <dbReference type="EMBL" id="MTV81469.1"/>
    </source>
</evidence>
<comment type="caution">
    <text evidence="2">The sequence shown here is derived from an EMBL/GenBank/DDBJ whole genome shotgun (WGS) entry which is preliminary data.</text>
</comment>
<dbReference type="EMBL" id="WNJO01000002">
    <property type="protein sequence ID" value="MTV81469.1"/>
    <property type="molecule type" value="Genomic_DNA"/>
</dbReference>
<proteinExistence type="predicted"/>